<dbReference type="GO" id="GO:0072579">
    <property type="term" value="P:glycine receptor clustering"/>
    <property type="evidence" value="ECO:0007669"/>
    <property type="project" value="TreeGrafter"/>
</dbReference>
<comment type="similarity">
    <text evidence="4">In the C-terminal section; belongs to the MoeA family.</text>
</comment>
<evidence type="ECO:0000256" key="10">
    <source>
        <dbReference type="ARBA" id="ARBA00022842"/>
    </source>
</evidence>
<dbReference type="GO" id="GO:0005829">
    <property type="term" value="C:cytosol"/>
    <property type="evidence" value="ECO:0007669"/>
    <property type="project" value="TreeGrafter"/>
</dbReference>
<dbReference type="CDD" id="cd00886">
    <property type="entry name" value="MogA_MoaB"/>
    <property type="match status" value="1"/>
</dbReference>
<dbReference type="Gene3D" id="2.40.340.10">
    <property type="entry name" value="MoeA, C-terminal, domain IV"/>
    <property type="match status" value="1"/>
</dbReference>
<dbReference type="SUPFAM" id="SSF63882">
    <property type="entry name" value="MoeA N-terminal region -like"/>
    <property type="match status" value="1"/>
</dbReference>
<keyword evidence="12" id="KW-0511">Multifunctional enzyme</keyword>
<dbReference type="Gene3D" id="2.170.190.11">
    <property type="entry name" value="Molybdopterin biosynthesis moea protein, domain 3"/>
    <property type="match status" value="1"/>
</dbReference>
<dbReference type="InterPro" id="IPR001453">
    <property type="entry name" value="MoaB/Mog_dom"/>
</dbReference>
<dbReference type="GO" id="GO:0061598">
    <property type="term" value="F:molybdopterin adenylyltransferase activity"/>
    <property type="evidence" value="ECO:0007669"/>
    <property type="project" value="UniProtKB-UniRule"/>
</dbReference>
<evidence type="ECO:0000259" key="15">
    <source>
        <dbReference type="SMART" id="SM00852"/>
    </source>
</evidence>
<dbReference type="PANTHER" id="PTHR10192">
    <property type="entry name" value="MOLYBDOPTERIN BIOSYNTHESIS PROTEIN"/>
    <property type="match status" value="1"/>
</dbReference>
<feature type="non-terminal residue" evidence="16">
    <location>
        <position position="1"/>
    </location>
</feature>
<comment type="pathway">
    <text evidence="2 14">Cofactor biosynthesis; molybdopterin biosynthesis.</text>
</comment>
<dbReference type="InterPro" id="IPR005110">
    <property type="entry name" value="MoeA_linker/N"/>
</dbReference>
<dbReference type="InterPro" id="IPR036135">
    <property type="entry name" value="MoeA_linker/N_sf"/>
</dbReference>
<dbReference type="Gene3D" id="3.40.980.10">
    <property type="entry name" value="MoaB/Mog-like domain"/>
    <property type="match status" value="2"/>
</dbReference>
<dbReference type="PANTHER" id="PTHR10192:SF5">
    <property type="entry name" value="GEPHYRIN"/>
    <property type="match status" value="1"/>
</dbReference>
<dbReference type="GO" id="GO:0061599">
    <property type="term" value="F:molybdopterin molybdotransferase activity"/>
    <property type="evidence" value="ECO:0007669"/>
    <property type="project" value="UniProtKB-UniRule"/>
</dbReference>
<name>A0A0K8TLC8_TABBR</name>
<evidence type="ECO:0000256" key="11">
    <source>
        <dbReference type="ARBA" id="ARBA00023150"/>
    </source>
</evidence>
<feature type="domain" description="MoaB/Mog" evidence="15">
    <location>
        <begin position="6"/>
        <end position="150"/>
    </location>
</feature>
<dbReference type="Pfam" id="PF00994">
    <property type="entry name" value="MoCF_biosynth"/>
    <property type="match status" value="2"/>
</dbReference>
<dbReference type="UniPathway" id="UPA00344"/>
<evidence type="ECO:0000256" key="7">
    <source>
        <dbReference type="ARBA" id="ARBA00022723"/>
    </source>
</evidence>
<feature type="domain" description="MoaB/Mog" evidence="15">
    <location>
        <begin position="368"/>
        <end position="513"/>
    </location>
</feature>
<dbReference type="GO" id="GO:0030425">
    <property type="term" value="C:dendrite"/>
    <property type="evidence" value="ECO:0007669"/>
    <property type="project" value="TreeGrafter"/>
</dbReference>
<evidence type="ECO:0000256" key="9">
    <source>
        <dbReference type="ARBA" id="ARBA00022840"/>
    </source>
</evidence>
<evidence type="ECO:0000256" key="5">
    <source>
        <dbReference type="ARBA" id="ARBA00022505"/>
    </source>
</evidence>
<accession>A0A0K8TLC8</accession>
<evidence type="ECO:0000256" key="3">
    <source>
        <dbReference type="ARBA" id="ARBA00007589"/>
    </source>
</evidence>
<dbReference type="FunFam" id="3.40.980.10:FF:000004">
    <property type="entry name" value="Molybdopterin molybdenumtransferase"/>
    <property type="match status" value="1"/>
</dbReference>
<dbReference type="CDD" id="cd00887">
    <property type="entry name" value="MoeA"/>
    <property type="match status" value="1"/>
</dbReference>
<dbReference type="GO" id="GO:0097112">
    <property type="term" value="P:gamma-aminobutyric acid receptor clustering"/>
    <property type="evidence" value="ECO:0007669"/>
    <property type="project" value="TreeGrafter"/>
</dbReference>
<evidence type="ECO:0000256" key="6">
    <source>
        <dbReference type="ARBA" id="ARBA00022679"/>
    </source>
</evidence>
<dbReference type="GO" id="GO:0006777">
    <property type="term" value="P:Mo-molybdopterin cofactor biosynthetic process"/>
    <property type="evidence" value="ECO:0007669"/>
    <property type="project" value="UniProtKB-UniRule"/>
</dbReference>
<comment type="similarity">
    <text evidence="3">In the N-terminal section; belongs to the MoaB/Mog family.</text>
</comment>
<dbReference type="SUPFAM" id="SSF63867">
    <property type="entry name" value="MoeA C-terminal domain-like"/>
    <property type="match status" value="1"/>
</dbReference>
<dbReference type="InterPro" id="IPR036688">
    <property type="entry name" value="MoeA_C_domain_IV_sf"/>
</dbReference>
<dbReference type="EMBL" id="GDAI01002620">
    <property type="protein sequence ID" value="JAI14983.1"/>
    <property type="molecule type" value="mRNA"/>
</dbReference>
<dbReference type="InterPro" id="IPR038987">
    <property type="entry name" value="MoeA-like"/>
</dbReference>
<dbReference type="SMART" id="SM00852">
    <property type="entry name" value="MoCF_biosynth"/>
    <property type="match status" value="2"/>
</dbReference>
<keyword evidence="8" id="KW-0547">Nucleotide-binding</keyword>
<keyword evidence="11 14" id="KW-0501">Molybdenum cofactor biosynthesis</keyword>
<evidence type="ECO:0000256" key="1">
    <source>
        <dbReference type="ARBA" id="ARBA00001946"/>
    </source>
</evidence>
<dbReference type="FunFam" id="2.40.340.10:FF:000007">
    <property type="entry name" value="Molybdopterin molybdenumtransferase"/>
    <property type="match status" value="1"/>
</dbReference>
<dbReference type="GO" id="GO:0099634">
    <property type="term" value="C:postsynaptic specialization membrane"/>
    <property type="evidence" value="ECO:0007669"/>
    <property type="project" value="GOC"/>
</dbReference>
<evidence type="ECO:0000256" key="14">
    <source>
        <dbReference type="RuleBase" id="RU365090"/>
    </source>
</evidence>
<keyword evidence="9" id="KW-0067">ATP-binding</keyword>
<sequence>EETKFCVITVSDSCYNGKNVDESGPHLQFLIRQNLSPVQISYELVPDEQIIIENILREYVKKKFDVILTTGGTGFAERDVTPEATLNVISRECPFISTAMFLESLKMTPMAALSRARAGITEKTLIVNFPGSKKAVIECWEVIKGLLPHAINLLKNNLKTIKDTHMKIQGVNTPNRVDIHHKCSHMEPPVGPDSRVSGFPVVSKDIALNLILQEIEPIIDAYQLPKLKSPVNIPPFNAAIKDGYAMKSTGFSGTKRVVGYVSAGNPPNGHELKDDECFKINTGAPVPKHADCVIPIELTKLLKTKKDGTEDLVDILKNPEPMSDIRPVGCDLRMGEDVFPVVDCSNVVTKSLLSSVGIKYQTKCPKIVIISTGNELMEPVEPGSSKSIEENSVKVYDSNTTMLKELLKYFGFECQHSFTVEDDKTAVSSKIQSAFNEADVVISTGGVSMGDKDYIKPVLSDLGFEIKFGRVKVKPGLPTTFATKGRKLFFGLPGNPVSAFVTFHIFVLPALRKLIGNVRNKLELSTVTVRLENEKLELDPRPEYARATVTSREGVLYAHATGDQISSRLQSIVGADVLIQLPERTNERTAVFKNEVFKAFVLRYDFISNYR</sequence>
<dbReference type="InterPro" id="IPR036425">
    <property type="entry name" value="MoaB/Mog-like_dom_sf"/>
</dbReference>
<dbReference type="GO" id="GO:0098970">
    <property type="term" value="P:postsynaptic neurotransmitter receptor diffusion trapping"/>
    <property type="evidence" value="ECO:0007669"/>
    <property type="project" value="TreeGrafter"/>
</dbReference>
<keyword evidence="5 14" id="KW-0500">Molybdenum</keyword>
<evidence type="ECO:0000256" key="12">
    <source>
        <dbReference type="ARBA" id="ARBA00023268"/>
    </source>
</evidence>
<keyword evidence="10 14" id="KW-0460">Magnesium</keyword>
<evidence type="ECO:0000256" key="4">
    <source>
        <dbReference type="ARBA" id="ARBA00008339"/>
    </source>
</evidence>
<evidence type="ECO:0000313" key="16">
    <source>
        <dbReference type="EMBL" id="JAI14983.1"/>
    </source>
</evidence>
<dbReference type="GO" id="GO:0007529">
    <property type="term" value="P:establishment of synaptic specificity at neuromuscular junction"/>
    <property type="evidence" value="ECO:0007669"/>
    <property type="project" value="TreeGrafter"/>
</dbReference>
<comment type="function">
    <text evidence="14">Catalyzes two steps in the biosynthesis of the molybdenum cofactor. In the first step, molybdopterin is adenylated. Subsequently, molybdate is inserted into adenylated molybdopterin and AMP is released.</text>
</comment>
<dbReference type="Pfam" id="PF03454">
    <property type="entry name" value="MoeA_C"/>
    <property type="match status" value="1"/>
</dbReference>
<comment type="catalytic activity">
    <reaction evidence="14">
        <text>molybdopterin + ATP + H(+) = adenylyl-molybdopterin + diphosphate</text>
        <dbReference type="Rhea" id="RHEA:31331"/>
        <dbReference type="ChEBI" id="CHEBI:15378"/>
        <dbReference type="ChEBI" id="CHEBI:30616"/>
        <dbReference type="ChEBI" id="CHEBI:33019"/>
        <dbReference type="ChEBI" id="CHEBI:58698"/>
        <dbReference type="ChEBI" id="CHEBI:62727"/>
    </reaction>
</comment>
<dbReference type="GO" id="GO:0005524">
    <property type="term" value="F:ATP binding"/>
    <property type="evidence" value="ECO:0007669"/>
    <property type="project" value="UniProtKB-UniRule"/>
</dbReference>
<evidence type="ECO:0000256" key="13">
    <source>
        <dbReference type="ARBA" id="ARBA00047317"/>
    </source>
</evidence>
<proteinExistence type="evidence at transcript level"/>
<dbReference type="AlphaFoldDB" id="A0A0K8TLC8"/>
<reference evidence="16" key="1">
    <citation type="journal article" date="2015" name="Insect Biochem. Mol. Biol.">
        <title>An insight into the sialome of the horse fly, Tabanus bromius.</title>
        <authorList>
            <person name="Ribeiro J.M."/>
            <person name="Kazimirova M."/>
            <person name="Takac P."/>
            <person name="Andersen J.F."/>
            <person name="Francischetti I.M."/>
        </authorList>
    </citation>
    <scope>NUCLEOTIDE SEQUENCE</scope>
</reference>
<keyword evidence="6 14" id="KW-0808">Transferase</keyword>
<dbReference type="InterPro" id="IPR005111">
    <property type="entry name" value="MoeA_C_domain_IV"/>
</dbReference>
<comment type="cofactor">
    <cofactor evidence="1 14">
        <name>Mg(2+)</name>
        <dbReference type="ChEBI" id="CHEBI:18420"/>
    </cofactor>
</comment>
<dbReference type="SUPFAM" id="SSF53218">
    <property type="entry name" value="Molybdenum cofactor biosynthesis proteins"/>
    <property type="match status" value="2"/>
</dbReference>
<dbReference type="GO" id="GO:0046872">
    <property type="term" value="F:metal ion binding"/>
    <property type="evidence" value="ECO:0007669"/>
    <property type="project" value="UniProtKB-UniRule"/>
</dbReference>
<dbReference type="InterPro" id="IPR008284">
    <property type="entry name" value="MoCF_biosynth_CS"/>
</dbReference>
<dbReference type="NCBIfam" id="TIGR00177">
    <property type="entry name" value="molyb_syn"/>
    <property type="match status" value="2"/>
</dbReference>
<dbReference type="Gene3D" id="3.90.105.10">
    <property type="entry name" value="Molybdopterin biosynthesis moea protein, domain 2"/>
    <property type="match status" value="1"/>
</dbReference>
<comment type="similarity">
    <text evidence="14">Belongs to the MoeA family.</text>
</comment>
<dbReference type="PROSITE" id="PS01078">
    <property type="entry name" value="MOCF_BIOSYNTHESIS_1"/>
    <property type="match status" value="1"/>
</dbReference>
<comment type="catalytic activity">
    <reaction evidence="13">
        <text>adenylyl-molybdopterin + molybdate = Mo-molybdopterin + AMP + H(+)</text>
        <dbReference type="Rhea" id="RHEA:35047"/>
        <dbReference type="ChEBI" id="CHEBI:15378"/>
        <dbReference type="ChEBI" id="CHEBI:36264"/>
        <dbReference type="ChEBI" id="CHEBI:62727"/>
        <dbReference type="ChEBI" id="CHEBI:71302"/>
        <dbReference type="ChEBI" id="CHEBI:456215"/>
        <dbReference type="EC" id="2.10.1.1"/>
    </reaction>
</comment>
<dbReference type="Pfam" id="PF03453">
    <property type="entry name" value="MoeA_N"/>
    <property type="match status" value="1"/>
</dbReference>
<keyword evidence="7 14" id="KW-0479">Metal-binding</keyword>
<evidence type="ECO:0000256" key="8">
    <source>
        <dbReference type="ARBA" id="ARBA00022741"/>
    </source>
</evidence>
<organism evidence="16">
    <name type="scientific">Tabanus bromius</name>
    <name type="common">Band-eyed brown horse fly</name>
    <dbReference type="NCBI Taxonomy" id="304241"/>
    <lineage>
        <taxon>Eukaryota</taxon>
        <taxon>Metazoa</taxon>
        <taxon>Ecdysozoa</taxon>
        <taxon>Arthropoda</taxon>
        <taxon>Hexapoda</taxon>
        <taxon>Insecta</taxon>
        <taxon>Pterygota</taxon>
        <taxon>Neoptera</taxon>
        <taxon>Endopterygota</taxon>
        <taxon>Diptera</taxon>
        <taxon>Brachycera</taxon>
        <taxon>Tabanomorpha</taxon>
        <taxon>Tabanoidea</taxon>
        <taxon>Tabanidae</taxon>
        <taxon>Tabanus</taxon>
    </lineage>
</organism>
<protein>
    <submittedName>
        <fullName evidence="16">Putative molybdopterin biosynthesis protein</fullName>
    </submittedName>
</protein>
<evidence type="ECO:0000256" key="2">
    <source>
        <dbReference type="ARBA" id="ARBA00005046"/>
    </source>
</evidence>
<dbReference type="PROSITE" id="PS01079">
    <property type="entry name" value="MOCF_BIOSYNTHESIS_2"/>
    <property type="match status" value="1"/>
</dbReference>
<dbReference type="FunFam" id="2.170.190.11:FF:000001">
    <property type="entry name" value="Molybdopterin molybdenumtransferase"/>
    <property type="match status" value="1"/>
</dbReference>